<evidence type="ECO:0000259" key="1">
    <source>
        <dbReference type="PROSITE" id="PS50181"/>
    </source>
</evidence>
<dbReference type="PROSITE" id="PS50181">
    <property type="entry name" value="FBOX"/>
    <property type="match status" value="1"/>
</dbReference>
<dbReference type="Proteomes" id="UP000663832">
    <property type="component" value="Unassembled WGS sequence"/>
</dbReference>
<evidence type="ECO:0000313" key="5">
    <source>
        <dbReference type="Proteomes" id="UP000663877"/>
    </source>
</evidence>
<feature type="domain" description="F-box" evidence="1">
    <location>
        <begin position="21"/>
        <end position="78"/>
    </location>
</feature>
<dbReference type="OrthoDB" id="10036711at2759"/>
<evidence type="ECO:0000313" key="2">
    <source>
        <dbReference type="EMBL" id="CAF1199017.1"/>
    </source>
</evidence>
<accession>A0A814WBB7</accession>
<dbReference type="EMBL" id="CAJNOI010000231">
    <property type="protein sequence ID" value="CAF1199017.1"/>
    <property type="molecule type" value="Genomic_DNA"/>
</dbReference>
<comment type="caution">
    <text evidence="2">The sequence shown here is derived from an EMBL/GenBank/DDBJ whole genome shotgun (WGS) entry which is preliminary data.</text>
</comment>
<protein>
    <recommendedName>
        <fullName evidence="1">F-box domain-containing protein</fullName>
    </recommendedName>
</protein>
<dbReference type="AlphaFoldDB" id="A0A814WBB7"/>
<dbReference type="EMBL" id="CAJNOM010000490">
    <property type="protein sequence ID" value="CAF1466880.1"/>
    <property type="molecule type" value="Genomic_DNA"/>
</dbReference>
<sequence>MDKDTNNTMKQCLTKKENPIKSNLMSLPNELLEFILIYLSSYNMIESFYGLNKRLNFLINQFSCKIDVTKKKKQWIKKSLSLIEPLITNIKFNHSQLQILFPTKSTILNQYPYLKSIIWNYRFASNSNNHLSESYLNIFKTKCKSLILNLDTDDINDDYMTLNHNIALLLLFQNDSIIEKLILKDISDLSILWFSFKPSVLIMNEYLKELTIKLHYIHDLFILIEYLPKLEYLNVEVCELDKNDKYDYKNIQNKKNKLSSSLKYLIINSLDFSYNRLLLFIEPFQKSLQYLTLNMSIDEQINGKILESTILSQIPNLKEFKFIFQISSYKQNIDINNGLDKLISTFHSTSYWSNHPVMCYHDRSIPCFTIVSLPWILKEKDTITDEILCYRTNLTIPLQINNIKSIFLASTPITLKFLKFIKETFPKLNQMIISWHTCSVEPEIFQRRNRIILNTIKTLKYYGSTDDLEYIDFLLLTPNIRCLIVDGITIHVINSYIHENQQIALICEQISDLNIFREYEYCDEDETKETFPNALITSKEI</sequence>
<evidence type="ECO:0000313" key="3">
    <source>
        <dbReference type="EMBL" id="CAF1466880.1"/>
    </source>
</evidence>
<proteinExistence type="predicted"/>
<dbReference type="Proteomes" id="UP000663877">
    <property type="component" value="Unassembled WGS sequence"/>
</dbReference>
<reference evidence="2" key="1">
    <citation type="submission" date="2021-02" db="EMBL/GenBank/DDBJ databases">
        <authorList>
            <person name="Nowell W R."/>
        </authorList>
    </citation>
    <scope>NUCLEOTIDE SEQUENCE</scope>
</reference>
<dbReference type="InterPro" id="IPR001810">
    <property type="entry name" value="F-box_dom"/>
</dbReference>
<name>A0A814WBB7_9BILA</name>
<organism evidence="2 5">
    <name type="scientific">Adineta steineri</name>
    <dbReference type="NCBI Taxonomy" id="433720"/>
    <lineage>
        <taxon>Eukaryota</taxon>
        <taxon>Metazoa</taxon>
        <taxon>Spiralia</taxon>
        <taxon>Gnathifera</taxon>
        <taxon>Rotifera</taxon>
        <taxon>Eurotatoria</taxon>
        <taxon>Bdelloidea</taxon>
        <taxon>Adinetida</taxon>
        <taxon>Adinetidae</taxon>
        <taxon>Adineta</taxon>
    </lineage>
</organism>
<keyword evidence="4" id="KW-1185">Reference proteome</keyword>
<gene>
    <name evidence="2" type="ORF">BJG266_LOCUS26788</name>
    <name evidence="3" type="ORF">QVE165_LOCUS41309</name>
</gene>
<evidence type="ECO:0000313" key="4">
    <source>
        <dbReference type="Proteomes" id="UP000663832"/>
    </source>
</evidence>